<proteinExistence type="predicted"/>
<evidence type="ECO:0000313" key="1">
    <source>
        <dbReference type="EMBL" id="KAI3723970.1"/>
    </source>
</evidence>
<reference evidence="2" key="1">
    <citation type="journal article" date="2022" name="Mol. Ecol. Resour.">
        <title>The genomes of chicory, endive, great burdock and yacon provide insights into Asteraceae palaeo-polyploidization history and plant inulin production.</title>
        <authorList>
            <person name="Fan W."/>
            <person name="Wang S."/>
            <person name="Wang H."/>
            <person name="Wang A."/>
            <person name="Jiang F."/>
            <person name="Liu H."/>
            <person name="Zhao H."/>
            <person name="Xu D."/>
            <person name="Zhang Y."/>
        </authorList>
    </citation>
    <scope>NUCLEOTIDE SEQUENCE [LARGE SCALE GENOMIC DNA]</scope>
    <source>
        <strain evidence="2">cv. Punajuju</strain>
    </source>
</reference>
<organism evidence="1 2">
    <name type="scientific">Cichorium intybus</name>
    <name type="common">Chicory</name>
    <dbReference type="NCBI Taxonomy" id="13427"/>
    <lineage>
        <taxon>Eukaryota</taxon>
        <taxon>Viridiplantae</taxon>
        <taxon>Streptophyta</taxon>
        <taxon>Embryophyta</taxon>
        <taxon>Tracheophyta</taxon>
        <taxon>Spermatophyta</taxon>
        <taxon>Magnoliopsida</taxon>
        <taxon>eudicotyledons</taxon>
        <taxon>Gunneridae</taxon>
        <taxon>Pentapetalae</taxon>
        <taxon>asterids</taxon>
        <taxon>campanulids</taxon>
        <taxon>Asterales</taxon>
        <taxon>Asteraceae</taxon>
        <taxon>Cichorioideae</taxon>
        <taxon>Cichorieae</taxon>
        <taxon>Cichoriinae</taxon>
        <taxon>Cichorium</taxon>
    </lineage>
</organism>
<sequence length="104" mass="12157">MVLHRSIRSGTSNDPKFHNIENYRELDSSRSSSCKWTVYVESSMVIHRSAYFPRNPATGKYPLTRNFKLNDVVRESSDFLRICDFLHVLQTILGHGLIRRELFP</sequence>
<dbReference type="EMBL" id="CM042014">
    <property type="protein sequence ID" value="KAI3723970.1"/>
    <property type="molecule type" value="Genomic_DNA"/>
</dbReference>
<protein>
    <submittedName>
        <fullName evidence="1">Uncharacterized protein</fullName>
    </submittedName>
</protein>
<reference evidence="1 2" key="2">
    <citation type="journal article" date="2022" name="Mol. Ecol. Resour.">
        <title>The genomes of chicory, endive, great burdock and yacon provide insights into Asteraceae paleo-polyploidization history and plant inulin production.</title>
        <authorList>
            <person name="Fan W."/>
            <person name="Wang S."/>
            <person name="Wang H."/>
            <person name="Wang A."/>
            <person name="Jiang F."/>
            <person name="Liu H."/>
            <person name="Zhao H."/>
            <person name="Xu D."/>
            <person name="Zhang Y."/>
        </authorList>
    </citation>
    <scope>NUCLEOTIDE SEQUENCE [LARGE SCALE GENOMIC DNA]</scope>
    <source>
        <strain evidence="2">cv. Punajuju</strain>
        <tissue evidence="1">Leaves</tissue>
    </source>
</reference>
<name>A0ACB9BPR9_CICIN</name>
<comment type="caution">
    <text evidence="1">The sequence shown here is derived from an EMBL/GenBank/DDBJ whole genome shotgun (WGS) entry which is preliminary data.</text>
</comment>
<accession>A0ACB9BPR9</accession>
<dbReference type="Proteomes" id="UP001055811">
    <property type="component" value="Linkage Group LG06"/>
</dbReference>
<gene>
    <name evidence="1" type="ORF">L2E82_35734</name>
</gene>
<evidence type="ECO:0000313" key="2">
    <source>
        <dbReference type="Proteomes" id="UP001055811"/>
    </source>
</evidence>
<keyword evidence="2" id="KW-1185">Reference proteome</keyword>